<organism evidence="2 3">
    <name type="scientific">Biomphalaria pfeifferi</name>
    <name type="common">Bloodfluke planorb</name>
    <name type="synonym">Freshwater snail</name>
    <dbReference type="NCBI Taxonomy" id="112525"/>
    <lineage>
        <taxon>Eukaryota</taxon>
        <taxon>Metazoa</taxon>
        <taxon>Spiralia</taxon>
        <taxon>Lophotrochozoa</taxon>
        <taxon>Mollusca</taxon>
        <taxon>Gastropoda</taxon>
        <taxon>Heterobranchia</taxon>
        <taxon>Euthyneura</taxon>
        <taxon>Panpulmonata</taxon>
        <taxon>Hygrophila</taxon>
        <taxon>Lymnaeoidea</taxon>
        <taxon>Planorbidae</taxon>
        <taxon>Biomphalaria</taxon>
    </lineage>
</organism>
<feature type="signal peptide" evidence="1">
    <location>
        <begin position="1"/>
        <end position="16"/>
    </location>
</feature>
<accession>A0AAD8F713</accession>
<reference evidence="2" key="1">
    <citation type="journal article" date="2023" name="PLoS Negl. Trop. Dis.">
        <title>A genome sequence for Biomphalaria pfeifferi, the major vector snail for the human-infecting parasite Schistosoma mansoni.</title>
        <authorList>
            <person name="Bu L."/>
            <person name="Lu L."/>
            <person name="Laidemitt M.R."/>
            <person name="Zhang S.M."/>
            <person name="Mutuku M."/>
            <person name="Mkoji G."/>
            <person name="Steinauer M."/>
            <person name="Loker E.S."/>
        </authorList>
    </citation>
    <scope>NUCLEOTIDE SEQUENCE</scope>
    <source>
        <strain evidence="2">KasaAsao</strain>
    </source>
</reference>
<proteinExistence type="predicted"/>
<dbReference type="EMBL" id="JASAOG010000095">
    <property type="protein sequence ID" value="KAK0052399.1"/>
    <property type="molecule type" value="Genomic_DNA"/>
</dbReference>
<reference evidence="2" key="2">
    <citation type="submission" date="2023-04" db="EMBL/GenBank/DDBJ databases">
        <authorList>
            <person name="Bu L."/>
            <person name="Lu L."/>
            <person name="Laidemitt M.R."/>
            <person name="Zhang S.M."/>
            <person name="Mutuku M."/>
            <person name="Mkoji G."/>
            <person name="Steinauer M."/>
            <person name="Loker E.S."/>
        </authorList>
    </citation>
    <scope>NUCLEOTIDE SEQUENCE</scope>
    <source>
        <strain evidence="2">KasaAsao</strain>
        <tissue evidence="2">Whole Snail</tissue>
    </source>
</reference>
<comment type="caution">
    <text evidence="2">The sequence shown here is derived from an EMBL/GenBank/DDBJ whole genome shotgun (WGS) entry which is preliminary data.</text>
</comment>
<dbReference type="Proteomes" id="UP001233172">
    <property type="component" value="Unassembled WGS sequence"/>
</dbReference>
<name>A0AAD8F713_BIOPF</name>
<evidence type="ECO:0000313" key="2">
    <source>
        <dbReference type="EMBL" id="KAK0052399.1"/>
    </source>
</evidence>
<keyword evidence="1" id="KW-0732">Signal</keyword>
<sequence>MTGNIVFSALLVVTNADCDTGIVQCLGAYTQSTGDLRSAQRLYDCLAMLTCDPGSAKDKERLHSLQLAAEEIEHLTPAEGESSTSRASFSSMLTVSLTFVAVLRIWITA</sequence>
<evidence type="ECO:0000313" key="3">
    <source>
        <dbReference type="Proteomes" id="UP001233172"/>
    </source>
</evidence>
<keyword evidence="3" id="KW-1185">Reference proteome</keyword>
<feature type="chain" id="PRO_5042043878" evidence="1">
    <location>
        <begin position="17"/>
        <end position="109"/>
    </location>
</feature>
<dbReference type="AlphaFoldDB" id="A0AAD8F713"/>
<gene>
    <name evidence="2" type="ORF">Bpfe_018229</name>
</gene>
<protein>
    <submittedName>
        <fullName evidence="2">Uncharacterized protein</fullName>
    </submittedName>
</protein>
<evidence type="ECO:0000256" key="1">
    <source>
        <dbReference type="SAM" id="SignalP"/>
    </source>
</evidence>